<protein>
    <submittedName>
        <fullName evidence="2">Uncharacterized protein</fullName>
    </submittedName>
</protein>
<feature type="transmembrane region" description="Helical" evidence="1">
    <location>
        <begin position="52"/>
        <end position="71"/>
    </location>
</feature>
<evidence type="ECO:0000256" key="1">
    <source>
        <dbReference type="SAM" id="Phobius"/>
    </source>
</evidence>
<proteinExistence type="predicted"/>
<reference evidence="2 3" key="1">
    <citation type="submission" date="2011-01" db="EMBL/GenBank/DDBJ databases">
        <authorList>
            <person name="Muzny D."/>
            <person name="Qin X."/>
            <person name="Deng J."/>
            <person name="Jiang H."/>
            <person name="Liu Y."/>
            <person name="Qu J."/>
            <person name="Song X.-Z."/>
            <person name="Zhang L."/>
            <person name="Thornton R."/>
            <person name="Coyle M."/>
            <person name="Francisco L."/>
            <person name="Jackson L."/>
            <person name="Javaid M."/>
            <person name="Korchina V."/>
            <person name="Kovar C."/>
            <person name="Mata R."/>
            <person name="Mathew T."/>
            <person name="Ngo R."/>
            <person name="Nguyen L."/>
            <person name="Nguyen N."/>
            <person name="Okwuonu G."/>
            <person name="Ongeri F."/>
            <person name="Pham C."/>
            <person name="Simmons D."/>
            <person name="Wilczek-Boney K."/>
            <person name="Hale W."/>
            <person name="Jakkamsetti A."/>
            <person name="Pham P."/>
            <person name="Ruth R."/>
            <person name="San Lucas F."/>
            <person name="Warren J."/>
            <person name="Zhang J."/>
            <person name="Zhao Z."/>
            <person name="Zhou C."/>
            <person name="Zhu D."/>
            <person name="Lee S."/>
            <person name="Bess C."/>
            <person name="Blankenburg K."/>
            <person name="Forbes L."/>
            <person name="Fu Q."/>
            <person name="Gubbala S."/>
            <person name="Hirani K."/>
            <person name="Jayaseelan J.C."/>
            <person name="Lara F."/>
            <person name="Munidasa M."/>
            <person name="Palculict T."/>
            <person name="Patil S."/>
            <person name="Pu L.-L."/>
            <person name="Saada N."/>
            <person name="Tang L."/>
            <person name="Weissenberger G."/>
            <person name="Zhu Y."/>
            <person name="Hemphill L."/>
            <person name="Shang Y."/>
            <person name="Youmans B."/>
            <person name="Ayvaz T."/>
            <person name="Ross M."/>
            <person name="Santibanez J."/>
            <person name="Aqrawi P."/>
            <person name="Gross S."/>
            <person name="Joshi V."/>
            <person name="Fowler G."/>
            <person name="Nazareth L."/>
            <person name="Reid J."/>
            <person name="Worley K."/>
            <person name="Petrosino J."/>
            <person name="Highlander S."/>
            <person name="Gibbs R."/>
        </authorList>
    </citation>
    <scope>NUCLEOTIDE SEQUENCE [LARGE SCALE GENOMIC DNA]</scope>
    <source>
        <strain evidence="2 3">ATCC 33394</strain>
    </source>
</reference>
<keyword evidence="1" id="KW-0472">Membrane</keyword>
<name>F0EZX0_9NEIS</name>
<dbReference type="AlphaFoldDB" id="F0EZX0"/>
<dbReference type="STRING" id="888741.HMPREF9098_1404"/>
<dbReference type="EMBL" id="AEWV01000022">
    <property type="protein sequence ID" value="EGC17149.1"/>
    <property type="molecule type" value="Genomic_DNA"/>
</dbReference>
<dbReference type="Proteomes" id="UP000004088">
    <property type="component" value="Unassembled WGS sequence"/>
</dbReference>
<keyword evidence="3" id="KW-1185">Reference proteome</keyword>
<dbReference type="RefSeq" id="WP_003783013.1">
    <property type="nucleotide sequence ID" value="NZ_GL870929.1"/>
</dbReference>
<sequence length="145" mass="15921">MIALFLFCAVGLILLTAYRKYSGKSGILLILCQFLLMMIPAVTAVAMYMQGFAAVAAGSLAGIIVSLASISTDNQCWIKGIFASGLLIPGGVFILYLTARLLDWQMVLDWRDNPTIQTLGNFMQGYCAMLLGFMPMVNHWRDIVD</sequence>
<comment type="caution">
    <text evidence="2">The sequence shown here is derived from an EMBL/GenBank/DDBJ whole genome shotgun (WGS) entry which is preliminary data.</text>
</comment>
<dbReference type="HOGENOM" id="CLU_1784291_0_0_4"/>
<accession>F0EZX0</accession>
<feature type="transmembrane region" description="Helical" evidence="1">
    <location>
        <begin position="77"/>
        <end position="97"/>
    </location>
</feature>
<feature type="transmembrane region" description="Helical" evidence="1">
    <location>
        <begin position="118"/>
        <end position="137"/>
    </location>
</feature>
<organism evidence="2 3">
    <name type="scientific">Kingella denitrificans ATCC 33394</name>
    <dbReference type="NCBI Taxonomy" id="888741"/>
    <lineage>
        <taxon>Bacteria</taxon>
        <taxon>Pseudomonadati</taxon>
        <taxon>Pseudomonadota</taxon>
        <taxon>Betaproteobacteria</taxon>
        <taxon>Neisseriales</taxon>
        <taxon>Neisseriaceae</taxon>
        <taxon>Kingella</taxon>
    </lineage>
</organism>
<evidence type="ECO:0000313" key="3">
    <source>
        <dbReference type="Proteomes" id="UP000004088"/>
    </source>
</evidence>
<gene>
    <name evidence="2" type="ORF">HMPREF9098_1404</name>
</gene>
<evidence type="ECO:0000313" key="2">
    <source>
        <dbReference type="EMBL" id="EGC17149.1"/>
    </source>
</evidence>
<keyword evidence="1" id="KW-1133">Transmembrane helix</keyword>
<keyword evidence="1" id="KW-0812">Transmembrane</keyword>
<feature type="transmembrane region" description="Helical" evidence="1">
    <location>
        <begin position="27"/>
        <end position="45"/>
    </location>
</feature>